<keyword evidence="3" id="KW-1185">Reference proteome</keyword>
<feature type="region of interest" description="Disordered" evidence="1">
    <location>
        <begin position="1"/>
        <end position="33"/>
    </location>
</feature>
<proteinExistence type="predicted"/>
<evidence type="ECO:0000256" key="1">
    <source>
        <dbReference type="SAM" id="MobiDB-lite"/>
    </source>
</evidence>
<organism evidence="2 3">
    <name type="scientific">Eumeta variegata</name>
    <name type="common">Bagworm moth</name>
    <name type="synonym">Eumeta japonica</name>
    <dbReference type="NCBI Taxonomy" id="151549"/>
    <lineage>
        <taxon>Eukaryota</taxon>
        <taxon>Metazoa</taxon>
        <taxon>Ecdysozoa</taxon>
        <taxon>Arthropoda</taxon>
        <taxon>Hexapoda</taxon>
        <taxon>Insecta</taxon>
        <taxon>Pterygota</taxon>
        <taxon>Neoptera</taxon>
        <taxon>Endopterygota</taxon>
        <taxon>Lepidoptera</taxon>
        <taxon>Glossata</taxon>
        <taxon>Ditrysia</taxon>
        <taxon>Tineoidea</taxon>
        <taxon>Psychidae</taxon>
        <taxon>Oiketicinae</taxon>
        <taxon>Eumeta</taxon>
    </lineage>
</organism>
<protein>
    <submittedName>
        <fullName evidence="2">Uncharacterized protein</fullName>
    </submittedName>
</protein>
<dbReference type="EMBL" id="BGZK01001267">
    <property type="protein sequence ID" value="GBP75929.1"/>
    <property type="molecule type" value="Genomic_DNA"/>
</dbReference>
<evidence type="ECO:0000313" key="3">
    <source>
        <dbReference type="Proteomes" id="UP000299102"/>
    </source>
</evidence>
<name>A0A4C1YMS5_EUMVA</name>
<evidence type="ECO:0000313" key="2">
    <source>
        <dbReference type="EMBL" id="GBP75929.1"/>
    </source>
</evidence>
<gene>
    <name evidence="2" type="ORF">EVAR_61748_1</name>
</gene>
<dbReference type="Proteomes" id="UP000299102">
    <property type="component" value="Unassembled WGS sequence"/>
</dbReference>
<accession>A0A4C1YMS5</accession>
<comment type="caution">
    <text evidence="2">The sequence shown here is derived from an EMBL/GenBank/DDBJ whole genome shotgun (WGS) entry which is preliminary data.</text>
</comment>
<dbReference type="AlphaFoldDB" id="A0A4C1YMS5"/>
<sequence>MLRAYLSGMRDVPPPSAPRRPMRSRRSAAGSLPPCHVNQRSGVDTLWVCASGMEPVWWSDLVTYASMARWRPHCVRWTIPSCATAATRRPNAPSCLFVHFILPKG</sequence>
<reference evidence="2 3" key="1">
    <citation type="journal article" date="2019" name="Commun. Biol.">
        <title>The bagworm genome reveals a unique fibroin gene that provides high tensile strength.</title>
        <authorList>
            <person name="Kono N."/>
            <person name="Nakamura H."/>
            <person name="Ohtoshi R."/>
            <person name="Tomita M."/>
            <person name="Numata K."/>
            <person name="Arakawa K."/>
        </authorList>
    </citation>
    <scope>NUCLEOTIDE SEQUENCE [LARGE SCALE GENOMIC DNA]</scope>
</reference>